<dbReference type="GO" id="GO:0016491">
    <property type="term" value="F:oxidoreductase activity"/>
    <property type="evidence" value="ECO:0007669"/>
    <property type="project" value="InterPro"/>
</dbReference>
<dbReference type="Gene3D" id="3.40.109.10">
    <property type="entry name" value="NADH Oxidase"/>
    <property type="match status" value="1"/>
</dbReference>
<reference evidence="1" key="1">
    <citation type="journal article" date="2014" name="Genome Announc.">
        <title>Draft Genome Sequence of Mycobacterium triplex DSM 44626.</title>
        <authorList>
            <person name="Sassi M."/>
            <person name="Croce O."/>
            <person name="Robert C."/>
            <person name="Raoult D."/>
            <person name="Drancourt M."/>
        </authorList>
    </citation>
    <scope>NUCLEOTIDE SEQUENCE [LARGE SCALE GENOMIC DNA]</scope>
    <source>
        <strain evidence="1">DSM 44626</strain>
    </source>
</reference>
<dbReference type="EMBL" id="LQPY01000029">
    <property type="protein sequence ID" value="ORX01793.1"/>
    <property type="molecule type" value="Genomic_DNA"/>
</dbReference>
<dbReference type="STRING" id="47839.BN973_03405"/>
<proteinExistence type="predicted"/>
<dbReference type="NCBIfam" id="NF047509">
    <property type="entry name" value="Rv3131_FMN_oxido"/>
    <property type="match status" value="1"/>
</dbReference>
<dbReference type="OrthoDB" id="8156917at2"/>
<dbReference type="eggNOG" id="COG0778">
    <property type="taxonomic scope" value="Bacteria"/>
</dbReference>
<keyword evidence="3" id="KW-1185">Reference proteome</keyword>
<dbReference type="HOGENOM" id="CLU_051479_1_0_11"/>
<evidence type="ECO:0000313" key="1">
    <source>
        <dbReference type="EMBL" id="CDO89034.1"/>
    </source>
</evidence>
<organism evidence="1">
    <name type="scientific">Mycobacterium triplex</name>
    <dbReference type="NCBI Taxonomy" id="47839"/>
    <lineage>
        <taxon>Bacteria</taxon>
        <taxon>Bacillati</taxon>
        <taxon>Actinomycetota</taxon>
        <taxon>Actinomycetes</taxon>
        <taxon>Mycobacteriales</taxon>
        <taxon>Mycobacteriaceae</taxon>
        <taxon>Mycobacterium</taxon>
        <taxon>Mycobacterium simiae complex</taxon>
    </lineage>
</organism>
<protein>
    <submittedName>
        <fullName evidence="2">NAD(P)H nitroreductase</fullName>
    </submittedName>
</protein>
<dbReference type="PANTHER" id="PTHR23026:SF123">
    <property type="entry name" value="NAD(P)H NITROREDUCTASE RV3131-RELATED"/>
    <property type="match status" value="1"/>
</dbReference>
<sequence>MPTTPGSEVLTEAVRLACRAPSVHNSQPWRWVAEGGALRLFLDRRHLVPGTDHSGRQAIISCGCALDHLQVAMLAAGWEAVIGRFPNPNNPDHLASIEFRRAEHVTRSADDRVQAILARRTDRLPLAEPTFWSLFEPVLRRALDDRNVTLQVLDEDAHPKLAAASQLSAALRRDDYSYHEELAWWTSRFVVSEGIPPSALVSDEERPRVDLARDFPGRSHQSRRPEVEVDWSKILLLSTPEDTRSDALCCGEALSAVLLECTMAGLGTCPLTHLIEVAESRDIVRGLLDGPGQPQVLVRVGVAPPMETVPPPTPRHPLDEVLQIVS</sequence>
<dbReference type="SUPFAM" id="SSF55469">
    <property type="entry name" value="FMN-dependent nitroreductase-like"/>
    <property type="match status" value="2"/>
</dbReference>
<reference evidence="2 3" key="3">
    <citation type="submission" date="2016-01" db="EMBL/GenBank/DDBJ databases">
        <title>The new phylogeny of the genus Mycobacterium.</title>
        <authorList>
            <person name="Tarcisio F."/>
            <person name="Conor M."/>
            <person name="Antonella G."/>
            <person name="Elisabetta G."/>
            <person name="Giulia F.S."/>
            <person name="Sara T."/>
            <person name="Anna F."/>
            <person name="Clotilde B."/>
            <person name="Roberto B."/>
            <person name="Veronica D.S."/>
            <person name="Fabio R."/>
            <person name="Monica P."/>
            <person name="Olivier J."/>
            <person name="Enrico T."/>
            <person name="Nicola S."/>
        </authorList>
    </citation>
    <scope>NUCLEOTIDE SEQUENCE [LARGE SCALE GENOMIC DNA]</scope>
    <source>
        <strain evidence="2 3">DSM 44626</strain>
    </source>
</reference>
<dbReference type="AlphaFoldDB" id="A0A024JZM4"/>
<gene>
    <name evidence="2" type="ORF">AWC29_21555</name>
    <name evidence="1" type="ORF">BN973_03405</name>
</gene>
<dbReference type="Proteomes" id="UP000193710">
    <property type="component" value="Unassembled WGS sequence"/>
</dbReference>
<accession>A0A024JZM4</accession>
<dbReference type="Proteomes" id="UP000028880">
    <property type="component" value="Unassembled WGS sequence"/>
</dbReference>
<dbReference type="EMBL" id="HG964446">
    <property type="protein sequence ID" value="CDO89034.1"/>
    <property type="molecule type" value="Genomic_DNA"/>
</dbReference>
<name>A0A024JZM4_9MYCO</name>
<dbReference type="PANTHER" id="PTHR23026">
    <property type="entry name" value="NADPH NITROREDUCTASE"/>
    <property type="match status" value="1"/>
</dbReference>
<reference evidence="1" key="2">
    <citation type="submission" date="2014-04" db="EMBL/GenBank/DDBJ databases">
        <authorList>
            <person name="Urmite Genomes U."/>
        </authorList>
    </citation>
    <scope>NUCLEOTIDE SEQUENCE</scope>
    <source>
        <strain evidence="1">DSM 44626</strain>
    </source>
</reference>
<dbReference type="RefSeq" id="WP_036469498.1">
    <property type="nucleotide sequence ID" value="NZ_HG964446.1"/>
</dbReference>
<evidence type="ECO:0000313" key="2">
    <source>
        <dbReference type="EMBL" id="ORX01793.1"/>
    </source>
</evidence>
<dbReference type="InterPro" id="IPR000415">
    <property type="entry name" value="Nitroreductase-like"/>
</dbReference>
<evidence type="ECO:0000313" key="3">
    <source>
        <dbReference type="Proteomes" id="UP000193710"/>
    </source>
</evidence>
<dbReference type="InterPro" id="IPR050627">
    <property type="entry name" value="Nitroreductase/BluB"/>
</dbReference>